<dbReference type="GO" id="GO:0046872">
    <property type="term" value="F:metal ion binding"/>
    <property type="evidence" value="ECO:0007669"/>
    <property type="project" value="InterPro"/>
</dbReference>
<accession>A0A0A1U224</accession>
<protein>
    <submittedName>
        <fullName evidence="4">Alcohol dehydrogenase, putative</fullName>
        <ecNumber evidence="4">1.4.1.1</ecNumber>
    </submittedName>
</protein>
<dbReference type="EMBL" id="KB206756">
    <property type="protein sequence ID" value="ELP88116.1"/>
    <property type="molecule type" value="Genomic_DNA"/>
</dbReference>
<evidence type="ECO:0000313" key="5">
    <source>
        <dbReference type="Proteomes" id="UP000014680"/>
    </source>
</evidence>
<reference evidence="4 5" key="1">
    <citation type="submission" date="2012-10" db="EMBL/GenBank/DDBJ databases">
        <authorList>
            <person name="Zafar N."/>
            <person name="Inman J."/>
            <person name="Hall N."/>
            <person name="Lorenzi H."/>
            <person name="Caler E."/>
        </authorList>
    </citation>
    <scope>NUCLEOTIDE SEQUENCE [LARGE SCALE GENOMIC DNA]</scope>
    <source>
        <strain evidence="4 5">IP1</strain>
    </source>
</reference>
<evidence type="ECO:0000259" key="3">
    <source>
        <dbReference type="Pfam" id="PF25137"/>
    </source>
</evidence>
<dbReference type="InterPro" id="IPR056798">
    <property type="entry name" value="ADH_Fe_C"/>
</dbReference>
<keyword evidence="5" id="KW-1185">Reference proteome</keyword>
<dbReference type="Proteomes" id="UP000014680">
    <property type="component" value="Unassembled WGS sequence"/>
</dbReference>
<dbReference type="VEuPathDB" id="AmoebaDB:EIN_222890"/>
<evidence type="ECO:0000256" key="1">
    <source>
        <dbReference type="ARBA" id="ARBA00023002"/>
    </source>
</evidence>
<name>A0A0A1U224_ENTIV</name>
<proteinExistence type="predicted"/>
<dbReference type="Gene3D" id="3.40.50.1970">
    <property type="match status" value="1"/>
</dbReference>
<dbReference type="Gene3D" id="1.20.1090.10">
    <property type="entry name" value="Dehydroquinate synthase-like - alpha domain"/>
    <property type="match status" value="1"/>
</dbReference>
<dbReference type="Pfam" id="PF00465">
    <property type="entry name" value="Fe-ADH"/>
    <property type="match status" value="1"/>
</dbReference>
<evidence type="ECO:0000313" key="4">
    <source>
        <dbReference type="EMBL" id="ELP88116.1"/>
    </source>
</evidence>
<keyword evidence="1 4" id="KW-0560">Oxidoreductase</keyword>
<dbReference type="PANTHER" id="PTHR43633:SF1">
    <property type="entry name" value="ALCOHOL DEHYDROGENASE YQHD"/>
    <property type="match status" value="1"/>
</dbReference>
<feature type="domain" description="Fe-containing alcohol dehydrogenase-like C-terminal" evidence="3">
    <location>
        <begin position="195"/>
        <end position="366"/>
    </location>
</feature>
<dbReference type="OMA" id="MGYFGDW"/>
<organism evidence="4 5">
    <name type="scientific">Entamoeba invadens IP1</name>
    <dbReference type="NCBI Taxonomy" id="370355"/>
    <lineage>
        <taxon>Eukaryota</taxon>
        <taxon>Amoebozoa</taxon>
        <taxon>Evosea</taxon>
        <taxon>Archamoebae</taxon>
        <taxon>Mastigamoebida</taxon>
        <taxon>Entamoebidae</taxon>
        <taxon>Entamoeba</taxon>
    </lineage>
</organism>
<dbReference type="PANTHER" id="PTHR43633">
    <property type="entry name" value="ALCOHOL DEHYDROGENASE YQHD"/>
    <property type="match status" value="1"/>
</dbReference>
<dbReference type="KEGG" id="eiv:EIN_222890"/>
<dbReference type="CDD" id="cd08187">
    <property type="entry name" value="BDH"/>
    <property type="match status" value="1"/>
</dbReference>
<dbReference type="AlphaFoldDB" id="A0A0A1U224"/>
<gene>
    <name evidence="4" type="ORF">EIN_222890</name>
</gene>
<dbReference type="GO" id="GO:0000286">
    <property type="term" value="F:alanine dehydrogenase activity"/>
    <property type="evidence" value="ECO:0007669"/>
    <property type="project" value="UniProtKB-EC"/>
</dbReference>
<dbReference type="InterPro" id="IPR044731">
    <property type="entry name" value="BDH-like"/>
</dbReference>
<evidence type="ECO:0000259" key="2">
    <source>
        <dbReference type="Pfam" id="PF00465"/>
    </source>
</evidence>
<dbReference type="FunFam" id="3.40.50.1970:FF:000003">
    <property type="entry name" value="Alcohol dehydrogenase, iron-containing"/>
    <property type="match status" value="1"/>
</dbReference>
<dbReference type="EC" id="1.4.1.1" evidence="4"/>
<dbReference type="InterPro" id="IPR001670">
    <property type="entry name" value="ADH_Fe/GldA"/>
</dbReference>
<dbReference type="OrthoDB" id="339764at2759"/>
<dbReference type="Pfam" id="PF25137">
    <property type="entry name" value="ADH_Fe_C"/>
    <property type="match status" value="1"/>
</dbReference>
<dbReference type="GeneID" id="14887226"/>
<dbReference type="SUPFAM" id="SSF56796">
    <property type="entry name" value="Dehydroquinate synthase-like"/>
    <property type="match status" value="1"/>
</dbReference>
<feature type="domain" description="Alcohol dehydrogenase iron-type/glycerol dehydrogenase GldA" evidence="2">
    <location>
        <begin position="9"/>
        <end position="179"/>
    </location>
</feature>
<sequence length="382" mass="42310">MNNFTYCNPVRLIYGKGATAEIEKQHLIPEGARVMMTYGGGSIKKNGVYEEVLKYVKPICEFGGIEPNPTHETCTKAVALAKENNINFLLAVGGGSVVDGTKYIALAMEHTFSDDTYDILLKASQFKVNPAKAKIGVVLTLPATGSEMNNGFVLSRKADNMKLANHDFSLYPTFSIVDPCHTMSLPLNQVRNGITDSFVHVYEQYIGHYQMNAVTDAESEGVFKVIMNVAKTTMDDVHNYKARADFCYAATVALNYTLAVGIKECWAAHMIGHELTAYYGVAHGESLAMTTEGVMRFNKEKNAQKLIQMAENVYGIKNAKPEDAIEATEKFFKSIGNKTRLSEWGFGKEHFEEIAQKFKENACGAHDDIDDVAVMKILNDIY</sequence>
<dbReference type="GO" id="GO:1990362">
    <property type="term" value="F:butanol dehydrogenase (NAD+) activity"/>
    <property type="evidence" value="ECO:0007669"/>
    <property type="project" value="InterPro"/>
</dbReference>
<dbReference type="RefSeq" id="XP_004254887.1">
    <property type="nucleotide sequence ID" value="XM_004254839.1"/>
</dbReference>